<dbReference type="Gene3D" id="2.60.40.10">
    <property type="entry name" value="Immunoglobulins"/>
    <property type="match status" value="1"/>
</dbReference>
<evidence type="ECO:0000313" key="3">
    <source>
        <dbReference type="Proteomes" id="UP001463665"/>
    </source>
</evidence>
<accession>A0AAU6WMF4</accession>
<name>A0AAU6WMF4_9FLAO</name>
<dbReference type="CDD" id="cd00146">
    <property type="entry name" value="PKD"/>
    <property type="match status" value="1"/>
</dbReference>
<proteinExistence type="predicted"/>
<gene>
    <name evidence="2" type="ORF">AAFP95_18435</name>
</gene>
<dbReference type="InterPro" id="IPR035986">
    <property type="entry name" value="PKD_dom_sf"/>
</dbReference>
<dbReference type="GO" id="GO:0016020">
    <property type="term" value="C:membrane"/>
    <property type="evidence" value="ECO:0007669"/>
    <property type="project" value="TreeGrafter"/>
</dbReference>
<feature type="domain" description="PKD/Chitinase" evidence="1">
    <location>
        <begin position="755"/>
        <end position="846"/>
    </location>
</feature>
<dbReference type="PANTHER" id="PTHR46182:SF2">
    <property type="entry name" value="FI19480P1"/>
    <property type="match status" value="1"/>
</dbReference>
<dbReference type="AlphaFoldDB" id="A0AAU6WMF4"/>
<sequence>MNNQLSKISTQYRKFSKGQYIEEKQFNEFLDFFEDQDRLSRVMLQGVGIVCGLRPEPVYKDRFLNGIQLSQGVALTTDGDLLTLSNTGEVSKELYVSDLRTIGIQSKNYTHFKIYDNFKVKYPAFYDADNKQIELWELATAQEANSDFQPINKLSGIENKYLLLYLEDYEKEVKPCRGVDCDNHGIQQIRNLKVLVTTKEGIARILEKDKIQPHPLFITDMMTGLKQERVIIERLILERGIDADFSSLDLKNLYSGILVKNNYGENIFKKINAISEVFGISGVDHQGFKQKLITGLAQTGGFQYAYDVVKDLTDTYSEIIKLLPGSFAGCLPDLLSFPKHVMLGKVASDFQLDSSRHQFYHSPVLDDKKTTSKVKVLMNRFKQQAQNFRYSDSFEASAVVKITPSQKTNPLGNKAIPFYYNVTTEFLKAWSFDKTANRLSGYNLGYDQGLLSTDNHVQKPLDFNIDKNSFYNIEGHQGMNHQEAFDQITQIRNQRQLGFDVMLLSFTELKNNKDLYRAYFNEYVDKHPGLEHTRGVERGGTFVMVYEQNGRSTNVIADFSLPYQCCTPKVEVKLSLPKTTVCSDSGLLPFTVFPANGEVKASVDAGLNGGVKQNNGNYVFDPSSVSEALYNTDISFTVNGKTSDCSIKVIPQPKVNISVSSVDYPTNGSSATTVHFTVSGTGFAGYEYNWDFWDDGGFIPLKPDGNGMLTYTLYNLNPKQIPMIKVKVSNKECVQTIALRDWYKGPVEEENRVPVAIANASYTNIQLPTNSVELKGSSSYDSDGTIVSYVWKQIGTTPAIASIGNPNTADTAVTGLVEGTYTFQLTVKDNKGATASNEVMVTVNKAAERNPSLTEIGNSTTGSGSGGSRTQTFKVGQNVSAGNKFQAGVYSVVLTVTATASDTPDTVASKLRDLINNTTREQWNAAGTAPTGASGFPPKASSSGDTLVISLNYQNQFFGSASVS</sequence>
<dbReference type="InterPro" id="IPR022409">
    <property type="entry name" value="PKD/Chitinase_dom"/>
</dbReference>
<dbReference type="RefSeq" id="WP_345766089.1">
    <property type="nucleotide sequence ID" value="NZ_CP154834.1"/>
</dbReference>
<protein>
    <recommendedName>
        <fullName evidence="1">PKD/Chitinase domain-containing protein</fullName>
    </recommendedName>
</protein>
<dbReference type="SUPFAM" id="SSF49299">
    <property type="entry name" value="PKD domain"/>
    <property type="match status" value="1"/>
</dbReference>
<dbReference type="InterPro" id="IPR013783">
    <property type="entry name" value="Ig-like_fold"/>
</dbReference>
<dbReference type="Pfam" id="PF22352">
    <property type="entry name" value="K319L-like_PKD"/>
    <property type="match status" value="1"/>
</dbReference>
<evidence type="ECO:0000313" key="2">
    <source>
        <dbReference type="EMBL" id="XAO73675.1"/>
    </source>
</evidence>
<reference evidence="2 3" key="1">
    <citation type="submission" date="2024-04" db="EMBL/GenBank/DDBJ databases">
        <title>Genome sequencing and assembly of rice foliar adapted Chryseobacterium endophyticum OsEnb-ALM-A6.</title>
        <authorList>
            <person name="Kumar S."/>
            <person name="Javed M."/>
            <person name="Chouhan V."/>
            <person name="Charishma K."/>
            <person name="Patel A."/>
            <person name="Kumar M."/>
            <person name="Sahu K.P."/>
            <person name="Kumar A."/>
        </authorList>
    </citation>
    <scope>NUCLEOTIDE SEQUENCE [LARGE SCALE GENOMIC DNA]</scope>
    <source>
        <strain evidence="2 3">OsEnb-ALM-A6</strain>
    </source>
</reference>
<evidence type="ECO:0000259" key="1">
    <source>
        <dbReference type="SMART" id="SM00089"/>
    </source>
</evidence>
<keyword evidence="3" id="KW-1185">Reference proteome</keyword>
<dbReference type="GO" id="GO:0031410">
    <property type="term" value="C:cytoplasmic vesicle"/>
    <property type="evidence" value="ECO:0007669"/>
    <property type="project" value="TreeGrafter"/>
</dbReference>
<dbReference type="Proteomes" id="UP001463665">
    <property type="component" value="Chromosome"/>
</dbReference>
<dbReference type="PANTHER" id="PTHR46182">
    <property type="entry name" value="FI19480P1"/>
    <property type="match status" value="1"/>
</dbReference>
<dbReference type="InterPro" id="IPR029865">
    <property type="entry name" value="KIAA0319-like"/>
</dbReference>
<dbReference type="EMBL" id="CP154834">
    <property type="protein sequence ID" value="XAO73675.1"/>
    <property type="molecule type" value="Genomic_DNA"/>
</dbReference>
<dbReference type="SMART" id="SM00089">
    <property type="entry name" value="PKD"/>
    <property type="match status" value="1"/>
</dbReference>
<organism evidence="2 3">
    <name type="scientific">Chryseobacterium endophyticum</name>
    <dbReference type="NCBI Taxonomy" id="1854762"/>
    <lineage>
        <taxon>Bacteria</taxon>
        <taxon>Pseudomonadati</taxon>
        <taxon>Bacteroidota</taxon>
        <taxon>Flavobacteriia</taxon>
        <taxon>Flavobacteriales</taxon>
        <taxon>Weeksellaceae</taxon>
        <taxon>Chryseobacterium group</taxon>
        <taxon>Chryseobacterium</taxon>
    </lineage>
</organism>